<organism evidence="1 2">
    <name type="scientific">Podila minutissima</name>
    <dbReference type="NCBI Taxonomy" id="64525"/>
    <lineage>
        <taxon>Eukaryota</taxon>
        <taxon>Fungi</taxon>
        <taxon>Fungi incertae sedis</taxon>
        <taxon>Mucoromycota</taxon>
        <taxon>Mortierellomycotina</taxon>
        <taxon>Mortierellomycetes</taxon>
        <taxon>Mortierellales</taxon>
        <taxon>Mortierellaceae</taxon>
        <taxon>Podila</taxon>
    </lineage>
</organism>
<protein>
    <submittedName>
        <fullName evidence="1">Uncharacterized protein</fullName>
    </submittedName>
</protein>
<gene>
    <name evidence="1" type="ORF">BG006_009599</name>
</gene>
<dbReference type="AlphaFoldDB" id="A0A9P5SIF4"/>
<sequence length="120" mass="13221">DPDQTNIAWSSRPWGKKNKNTQIVPANCPVADIDPKTTFCIQHTTSLTATSAPMSCSSEVLYILLDPGSARMEGFIETVVHEIENALDALVSMFKSDNMGKMLVKVAEEESESRFLDLQS</sequence>
<feature type="non-terminal residue" evidence="1">
    <location>
        <position position="120"/>
    </location>
</feature>
<comment type="caution">
    <text evidence="1">The sequence shown here is derived from an EMBL/GenBank/DDBJ whole genome shotgun (WGS) entry which is preliminary data.</text>
</comment>
<name>A0A9P5SIF4_9FUNG</name>
<dbReference type="Proteomes" id="UP000696485">
    <property type="component" value="Unassembled WGS sequence"/>
</dbReference>
<evidence type="ECO:0000313" key="2">
    <source>
        <dbReference type="Proteomes" id="UP000696485"/>
    </source>
</evidence>
<proteinExistence type="predicted"/>
<dbReference type="EMBL" id="JAAAUY010000705">
    <property type="protein sequence ID" value="KAF9327061.1"/>
    <property type="molecule type" value="Genomic_DNA"/>
</dbReference>
<reference evidence="1" key="1">
    <citation type="journal article" date="2020" name="Fungal Divers.">
        <title>Resolving the Mortierellaceae phylogeny through synthesis of multi-gene phylogenetics and phylogenomics.</title>
        <authorList>
            <person name="Vandepol N."/>
            <person name="Liber J."/>
            <person name="Desiro A."/>
            <person name="Na H."/>
            <person name="Kennedy M."/>
            <person name="Barry K."/>
            <person name="Grigoriev I.V."/>
            <person name="Miller A.N."/>
            <person name="O'Donnell K."/>
            <person name="Stajich J.E."/>
            <person name="Bonito G."/>
        </authorList>
    </citation>
    <scope>NUCLEOTIDE SEQUENCE</scope>
    <source>
        <strain evidence="1">NVP1</strain>
    </source>
</reference>
<keyword evidence="2" id="KW-1185">Reference proteome</keyword>
<evidence type="ECO:0000313" key="1">
    <source>
        <dbReference type="EMBL" id="KAF9327061.1"/>
    </source>
</evidence>
<accession>A0A9P5SIF4</accession>